<dbReference type="GO" id="GO:0016020">
    <property type="term" value="C:membrane"/>
    <property type="evidence" value="ECO:0007669"/>
    <property type="project" value="TreeGrafter"/>
</dbReference>
<dbReference type="InterPro" id="IPR020904">
    <property type="entry name" value="Sc_DH/Rdtase_CS"/>
</dbReference>
<proteinExistence type="inferred from homology"/>
<evidence type="ECO:0000313" key="5">
    <source>
        <dbReference type="Proteomes" id="UP000233766"/>
    </source>
</evidence>
<dbReference type="InterPro" id="IPR036291">
    <property type="entry name" value="NAD(P)-bd_dom_sf"/>
</dbReference>
<dbReference type="Pfam" id="PF00106">
    <property type="entry name" value="adh_short"/>
    <property type="match status" value="1"/>
</dbReference>
<organism evidence="4 5">
    <name type="scientific">Nocardia fluminea</name>
    <dbReference type="NCBI Taxonomy" id="134984"/>
    <lineage>
        <taxon>Bacteria</taxon>
        <taxon>Bacillati</taxon>
        <taxon>Actinomycetota</taxon>
        <taxon>Actinomycetes</taxon>
        <taxon>Mycobacteriales</taxon>
        <taxon>Nocardiaceae</taxon>
        <taxon>Nocardia</taxon>
    </lineage>
</organism>
<reference evidence="4 5" key="1">
    <citation type="submission" date="2017-12" db="EMBL/GenBank/DDBJ databases">
        <title>Sequencing the genomes of 1000 Actinobacteria strains.</title>
        <authorList>
            <person name="Klenk H.-P."/>
        </authorList>
    </citation>
    <scope>NUCLEOTIDE SEQUENCE [LARGE SCALE GENOMIC DNA]</scope>
    <source>
        <strain evidence="4 5">DSM 44489</strain>
    </source>
</reference>
<dbReference type="SUPFAM" id="SSF51735">
    <property type="entry name" value="NAD(P)-binding Rossmann-fold domains"/>
    <property type="match status" value="1"/>
</dbReference>
<dbReference type="PANTHER" id="PTHR44196">
    <property type="entry name" value="DEHYDROGENASE/REDUCTASE SDR FAMILY MEMBER 7B"/>
    <property type="match status" value="1"/>
</dbReference>
<dbReference type="SMART" id="SM00822">
    <property type="entry name" value="PKS_KR"/>
    <property type="match status" value="1"/>
</dbReference>
<dbReference type="Proteomes" id="UP000233766">
    <property type="component" value="Unassembled WGS sequence"/>
</dbReference>
<accession>A0A2N3WXJ6</accession>
<keyword evidence="5" id="KW-1185">Reference proteome</keyword>
<name>A0A2N3WXJ6_9NOCA</name>
<dbReference type="PANTHER" id="PTHR44196:SF1">
    <property type="entry name" value="DEHYDROGENASE_REDUCTASE SDR FAMILY MEMBER 7B"/>
    <property type="match status" value="1"/>
</dbReference>
<gene>
    <name evidence="4" type="ORF">ATK86_0614</name>
</gene>
<dbReference type="Gene3D" id="3.40.50.720">
    <property type="entry name" value="NAD(P)-binding Rossmann-like Domain"/>
    <property type="match status" value="1"/>
</dbReference>
<sequence length="340" mass="35682">MARIKLEPLAQQVVVVAGGSSGIGRETAIRLAAAGAEVVVAARNENGLATLVRQIEDAGGKAVYAVCDVSDRAQVEAVAELAVATFGRINTWVAVAATVVYADFEETTPEEFRRLMEVNFMGQVHGFQVALPHLRRAGGGALVSVGSGETVISMPLNSAYAASKHAVEGMIDALRRELKASGTPVSVTSIKPAAINTPFFTNGRNKMDVKPKGAPPFYDPSVVADCVLFAAAHPVRDLYAGGAAKLMKLTQHLTPRLADACLAKFGIPLERTDEPAENADGNLYETSGDARVQGDFSKQALPASPYTWLATHPAVRRLLLVGAAGAVGARLVGARAVRQS</sequence>
<keyword evidence="2" id="KW-0560">Oxidoreductase</keyword>
<dbReference type="AlphaFoldDB" id="A0A2N3WXJ6"/>
<evidence type="ECO:0000313" key="4">
    <source>
        <dbReference type="EMBL" id="PKV98593.1"/>
    </source>
</evidence>
<feature type="domain" description="Ketoreductase" evidence="3">
    <location>
        <begin position="12"/>
        <end position="196"/>
    </location>
</feature>
<dbReference type="NCBIfam" id="NF005495">
    <property type="entry name" value="PRK07109.1"/>
    <property type="match status" value="1"/>
</dbReference>
<evidence type="ECO:0000259" key="3">
    <source>
        <dbReference type="SMART" id="SM00822"/>
    </source>
</evidence>
<dbReference type="RefSeq" id="WP_211300275.1">
    <property type="nucleotide sequence ID" value="NZ_PJMW01000001.1"/>
</dbReference>
<evidence type="ECO:0000256" key="1">
    <source>
        <dbReference type="ARBA" id="ARBA00006484"/>
    </source>
</evidence>
<comment type="similarity">
    <text evidence="1">Belongs to the short-chain dehydrogenases/reductases (SDR) family.</text>
</comment>
<protein>
    <submittedName>
        <fullName evidence="4">Short-subunit dehydrogenase</fullName>
    </submittedName>
</protein>
<dbReference type="InterPro" id="IPR057326">
    <property type="entry name" value="KR_dom"/>
</dbReference>
<dbReference type="PROSITE" id="PS00061">
    <property type="entry name" value="ADH_SHORT"/>
    <property type="match status" value="1"/>
</dbReference>
<dbReference type="InterPro" id="IPR002347">
    <property type="entry name" value="SDR_fam"/>
</dbReference>
<evidence type="ECO:0000256" key="2">
    <source>
        <dbReference type="ARBA" id="ARBA00023002"/>
    </source>
</evidence>
<comment type="caution">
    <text evidence="4">The sequence shown here is derived from an EMBL/GenBank/DDBJ whole genome shotgun (WGS) entry which is preliminary data.</text>
</comment>
<dbReference type="PRINTS" id="PR00081">
    <property type="entry name" value="GDHRDH"/>
</dbReference>
<dbReference type="EMBL" id="PJMW01000001">
    <property type="protein sequence ID" value="PKV98593.1"/>
    <property type="molecule type" value="Genomic_DNA"/>
</dbReference>
<dbReference type="GO" id="GO:0016491">
    <property type="term" value="F:oxidoreductase activity"/>
    <property type="evidence" value="ECO:0007669"/>
    <property type="project" value="UniProtKB-KW"/>
</dbReference>